<keyword evidence="7" id="KW-1185">Reference proteome</keyword>
<evidence type="ECO:0000256" key="3">
    <source>
        <dbReference type="PROSITE-ProRule" id="PRU00703"/>
    </source>
</evidence>
<dbReference type="InterPro" id="IPR018821">
    <property type="entry name" value="DUF294_put_nucleoTrafse_sb-bd"/>
</dbReference>
<dbReference type="InterPro" id="IPR051257">
    <property type="entry name" value="Diverse_CBS-Domain"/>
</dbReference>
<dbReference type="RefSeq" id="WP_377004709.1">
    <property type="nucleotide sequence ID" value="NZ_JBHSGG010000030.1"/>
</dbReference>
<feature type="domain" description="CBS" evidence="5">
    <location>
        <begin position="148"/>
        <end position="205"/>
    </location>
</feature>
<sequence>MHATSEDTLAFLRAVPPFDRLPPPELEALAQRCERSVHEAGSTIYSAGAPIAHLYVLECGEVEIRDADGGLVSELGAGDCFGERGLLRDGVAATTARTRTPAVLLQVPADAFARLMARHPAVAGHFARSGARLTRSTGLATVRARDLMLRVPVTCPPDLPADDVARLMRTHDISCVVVVDPARQPVGIVTGGDLARRVLADRRDPATPAHEVMTPDPRALPPSALGSDILRTMLEARIGHLPVVEDGRLVGVITQTDLTRYQALLAAGLVAQVNACRDSAAMAAVTARVPALLMQLVEAGTPHTTVTRLVTDVADAATRRLIALAEAALGPAPVPYVWLACGSQGRQEQTGITDQDNCLFVDDSAGEADMAYFERFARSVCDGLHEAGYVHCPGGMMAMNPRWCRPVRTWRRYFSDWIATPNPEAQMLASVMFDLRPIAGTAALFEGVQAETLAIAAARPMFVAHMIANALRHAPPLGILRGLSTIRSGAHRKRVDMKHGGVVPVVDLARLYALQARIPAVNTRARLEAAGAAGTISASGARDLVEAYDLIATLRLEHQARLVRAGRPPDNYLAPADLSDFERGHLRDAFVVVRGMQSAIGHGRNAFT</sequence>
<reference evidence="7" key="1">
    <citation type="journal article" date="2019" name="Int. J. Syst. Evol. Microbiol.">
        <title>The Global Catalogue of Microorganisms (GCM) 10K type strain sequencing project: providing services to taxonomists for standard genome sequencing and annotation.</title>
        <authorList>
            <consortium name="The Broad Institute Genomics Platform"/>
            <consortium name="The Broad Institute Genome Sequencing Center for Infectious Disease"/>
            <person name="Wu L."/>
            <person name="Ma J."/>
        </authorList>
    </citation>
    <scope>NUCLEOTIDE SEQUENCE [LARGE SCALE GENOMIC DNA]</scope>
    <source>
        <strain evidence="7">CGMCC 1.13574</strain>
    </source>
</reference>
<dbReference type="InterPro" id="IPR000644">
    <property type="entry name" value="CBS_dom"/>
</dbReference>
<dbReference type="Pfam" id="PF00027">
    <property type="entry name" value="cNMP_binding"/>
    <property type="match status" value="1"/>
</dbReference>
<dbReference type="CDD" id="cd00038">
    <property type="entry name" value="CAP_ED"/>
    <property type="match status" value="1"/>
</dbReference>
<dbReference type="InterPro" id="IPR000595">
    <property type="entry name" value="cNMP-bd_dom"/>
</dbReference>
<dbReference type="InterPro" id="IPR014710">
    <property type="entry name" value="RmlC-like_jellyroll"/>
</dbReference>
<dbReference type="Pfam" id="PF00571">
    <property type="entry name" value="CBS"/>
    <property type="match status" value="2"/>
</dbReference>
<evidence type="ECO:0000313" key="6">
    <source>
        <dbReference type="EMBL" id="MFC4728674.1"/>
    </source>
</evidence>
<evidence type="ECO:0000259" key="4">
    <source>
        <dbReference type="PROSITE" id="PS50042"/>
    </source>
</evidence>
<comment type="subcellular location">
    <subcellularLocation>
        <location evidence="1">Cytoplasm</location>
    </subcellularLocation>
</comment>
<comment type="caution">
    <text evidence="6">The sequence shown here is derived from an EMBL/GenBank/DDBJ whole genome shotgun (WGS) entry which is preliminary data.</text>
</comment>
<dbReference type="PROSITE" id="PS50042">
    <property type="entry name" value="CNMP_BINDING_3"/>
    <property type="match status" value="1"/>
</dbReference>
<dbReference type="Gene3D" id="2.60.120.10">
    <property type="entry name" value="Jelly Rolls"/>
    <property type="match status" value="1"/>
</dbReference>
<dbReference type="CDD" id="cd04587">
    <property type="entry name" value="CBS_pair_CAP-ED_NT_Pol-beta-like_DUF294_assoc"/>
    <property type="match status" value="1"/>
</dbReference>
<dbReference type="SMART" id="SM00116">
    <property type="entry name" value="CBS"/>
    <property type="match status" value="2"/>
</dbReference>
<protein>
    <submittedName>
        <fullName evidence="6">Nucleotidyltransferase substrate binding domain-containing protein</fullName>
    </submittedName>
</protein>
<dbReference type="Proteomes" id="UP001595892">
    <property type="component" value="Unassembled WGS sequence"/>
</dbReference>
<dbReference type="SUPFAM" id="SSF51206">
    <property type="entry name" value="cAMP-binding domain-like"/>
    <property type="match status" value="1"/>
</dbReference>
<keyword evidence="2 3" id="KW-0129">CBS domain</keyword>
<dbReference type="EMBL" id="JBHSGG010000030">
    <property type="protein sequence ID" value="MFC4728674.1"/>
    <property type="molecule type" value="Genomic_DNA"/>
</dbReference>
<dbReference type="SMART" id="SM00100">
    <property type="entry name" value="cNMP"/>
    <property type="match status" value="1"/>
</dbReference>
<dbReference type="InterPro" id="IPR005105">
    <property type="entry name" value="GlnD_Uridyltrans_N"/>
</dbReference>
<dbReference type="InterPro" id="IPR046342">
    <property type="entry name" value="CBS_dom_sf"/>
</dbReference>
<evidence type="ECO:0000313" key="7">
    <source>
        <dbReference type="Proteomes" id="UP001595892"/>
    </source>
</evidence>
<dbReference type="PANTHER" id="PTHR43080:SF2">
    <property type="entry name" value="CBS DOMAIN-CONTAINING PROTEIN"/>
    <property type="match status" value="1"/>
</dbReference>
<gene>
    <name evidence="6" type="ORF">ACFO3Q_10885</name>
</gene>
<dbReference type="Pfam" id="PF10335">
    <property type="entry name" value="DUF294_C"/>
    <property type="match status" value="1"/>
</dbReference>
<dbReference type="Pfam" id="PF03445">
    <property type="entry name" value="DUF294"/>
    <property type="match status" value="1"/>
</dbReference>
<feature type="domain" description="Cyclic nucleotide-binding" evidence="4">
    <location>
        <begin position="17"/>
        <end position="116"/>
    </location>
</feature>
<evidence type="ECO:0000259" key="5">
    <source>
        <dbReference type="PROSITE" id="PS51371"/>
    </source>
</evidence>
<dbReference type="Gene3D" id="3.10.580.10">
    <property type="entry name" value="CBS-domain"/>
    <property type="match status" value="1"/>
</dbReference>
<organism evidence="6 7">
    <name type="scientific">Coralloluteibacterium thermophilum</name>
    <dbReference type="NCBI Taxonomy" id="2707049"/>
    <lineage>
        <taxon>Bacteria</taxon>
        <taxon>Pseudomonadati</taxon>
        <taxon>Pseudomonadota</taxon>
        <taxon>Gammaproteobacteria</taxon>
        <taxon>Lysobacterales</taxon>
        <taxon>Lysobacteraceae</taxon>
        <taxon>Coralloluteibacterium</taxon>
    </lineage>
</organism>
<feature type="domain" description="CBS" evidence="5">
    <location>
        <begin position="213"/>
        <end position="272"/>
    </location>
</feature>
<dbReference type="SUPFAM" id="SSF54631">
    <property type="entry name" value="CBS-domain pair"/>
    <property type="match status" value="1"/>
</dbReference>
<evidence type="ECO:0000256" key="2">
    <source>
        <dbReference type="ARBA" id="ARBA00023122"/>
    </source>
</evidence>
<proteinExistence type="predicted"/>
<evidence type="ECO:0000256" key="1">
    <source>
        <dbReference type="ARBA" id="ARBA00004496"/>
    </source>
</evidence>
<dbReference type="PANTHER" id="PTHR43080">
    <property type="entry name" value="CBS DOMAIN-CONTAINING PROTEIN CBSX3, MITOCHONDRIAL"/>
    <property type="match status" value="1"/>
</dbReference>
<dbReference type="CDD" id="cd05401">
    <property type="entry name" value="NT_GlnE_GlnD_like"/>
    <property type="match status" value="1"/>
</dbReference>
<dbReference type="PROSITE" id="PS51371">
    <property type="entry name" value="CBS"/>
    <property type="match status" value="2"/>
</dbReference>
<dbReference type="InterPro" id="IPR018490">
    <property type="entry name" value="cNMP-bd_dom_sf"/>
</dbReference>
<accession>A0ABV9NNI0</accession>
<name>A0ABV9NNI0_9GAMM</name>